<accession>A0A6J7WZ61</accession>
<reference evidence="1" key="1">
    <citation type="submission" date="2020-05" db="EMBL/GenBank/DDBJ databases">
        <authorList>
            <person name="Chiriac C."/>
            <person name="Salcher M."/>
            <person name="Ghai R."/>
            <person name="Kavagutti S V."/>
        </authorList>
    </citation>
    <scope>NUCLEOTIDE SEQUENCE</scope>
</reference>
<name>A0A6J7WZ61_9CAUD</name>
<gene>
    <name evidence="1" type="ORF">UFOVP361_13</name>
</gene>
<proteinExistence type="predicted"/>
<evidence type="ECO:0000313" key="1">
    <source>
        <dbReference type="EMBL" id="CAB5222195.1"/>
    </source>
</evidence>
<protein>
    <submittedName>
        <fullName evidence="1">Uncharacterized protein</fullName>
    </submittedName>
</protein>
<organism evidence="1">
    <name type="scientific">uncultured Caudovirales phage</name>
    <dbReference type="NCBI Taxonomy" id="2100421"/>
    <lineage>
        <taxon>Viruses</taxon>
        <taxon>Duplodnaviria</taxon>
        <taxon>Heunggongvirae</taxon>
        <taxon>Uroviricota</taxon>
        <taxon>Caudoviricetes</taxon>
        <taxon>Peduoviridae</taxon>
        <taxon>Maltschvirus</taxon>
        <taxon>Maltschvirus maltsch</taxon>
    </lineage>
</organism>
<dbReference type="EMBL" id="LR798301">
    <property type="protein sequence ID" value="CAB5222195.1"/>
    <property type="molecule type" value="Genomic_DNA"/>
</dbReference>
<sequence>MTGHTGIMDLLIKTNTPFGNEDYKLSIKENNSALVSFRENTIEIPNYTFSKMGFYAIFNIDVPMSVSVLLTLMQDIGKNTYSGIVKIGAFTTVNITAVVL</sequence>